<reference evidence="2 3" key="1">
    <citation type="submission" date="2019-01" db="EMBL/GenBank/DDBJ databases">
        <title>Sequencing of cultivated peanut Arachis hypogaea provides insights into genome evolution and oil improvement.</title>
        <authorList>
            <person name="Chen X."/>
        </authorList>
    </citation>
    <scope>NUCLEOTIDE SEQUENCE [LARGE SCALE GENOMIC DNA]</scope>
    <source>
        <strain evidence="3">cv. Fuhuasheng</strain>
        <tissue evidence="2">Leaves</tissue>
    </source>
</reference>
<organism evidence="2 3">
    <name type="scientific">Arachis hypogaea</name>
    <name type="common">Peanut</name>
    <dbReference type="NCBI Taxonomy" id="3818"/>
    <lineage>
        <taxon>Eukaryota</taxon>
        <taxon>Viridiplantae</taxon>
        <taxon>Streptophyta</taxon>
        <taxon>Embryophyta</taxon>
        <taxon>Tracheophyta</taxon>
        <taxon>Spermatophyta</taxon>
        <taxon>Magnoliopsida</taxon>
        <taxon>eudicotyledons</taxon>
        <taxon>Gunneridae</taxon>
        <taxon>Pentapetalae</taxon>
        <taxon>rosids</taxon>
        <taxon>fabids</taxon>
        <taxon>Fabales</taxon>
        <taxon>Fabaceae</taxon>
        <taxon>Papilionoideae</taxon>
        <taxon>50 kb inversion clade</taxon>
        <taxon>dalbergioids sensu lato</taxon>
        <taxon>Dalbergieae</taxon>
        <taxon>Pterocarpus clade</taxon>
        <taxon>Arachis</taxon>
    </lineage>
</organism>
<dbReference type="EMBL" id="SDMP01000017">
    <property type="protein sequence ID" value="RYQ99958.1"/>
    <property type="molecule type" value="Genomic_DNA"/>
</dbReference>
<dbReference type="Proteomes" id="UP000289738">
    <property type="component" value="Chromosome B07"/>
</dbReference>
<proteinExistence type="predicted"/>
<protein>
    <submittedName>
        <fullName evidence="2">Uncharacterized protein</fullName>
    </submittedName>
</protein>
<evidence type="ECO:0000256" key="1">
    <source>
        <dbReference type="SAM" id="MobiDB-lite"/>
    </source>
</evidence>
<comment type="caution">
    <text evidence="2">The sequence shown here is derived from an EMBL/GenBank/DDBJ whole genome shotgun (WGS) entry which is preliminary data.</text>
</comment>
<name>A0A444YDI0_ARAHY</name>
<keyword evidence="3" id="KW-1185">Reference proteome</keyword>
<feature type="region of interest" description="Disordered" evidence="1">
    <location>
        <begin position="1"/>
        <end position="31"/>
    </location>
</feature>
<accession>A0A444YDI0</accession>
<dbReference type="AlphaFoldDB" id="A0A444YDI0"/>
<evidence type="ECO:0000313" key="2">
    <source>
        <dbReference type="EMBL" id="RYQ99958.1"/>
    </source>
</evidence>
<evidence type="ECO:0000313" key="3">
    <source>
        <dbReference type="Proteomes" id="UP000289738"/>
    </source>
</evidence>
<gene>
    <name evidence="2" type="ORF">Ahy_B07g087987</name>
</gene>
<sequence length="49" mass="5567">MKGAEATRAVAEGARATEAMMERTRATQRQRKPQKEECVLFVCKLIERS</sequence>